<dbReference type="InterPro" id="IPR009057">
    <property type="entry name" value="Homeodomain-like_sf"/>
</dbReference>
<dbReference type="InterPro" id="IPR014710">
    <property type="entry name" value="RmlC-like_jellyroll"/>
</dbReference>
<protein>
    <submittedName>
        <fullName evidence="5">AraC family transcriptional regulator</fullName>
    </submittedName>
</protein>
<dbReference type="SMART" id="SM00342">
    <property type="entry name" value="HTH_ARAC"/>
    <property type="match status" value="1"/>
</dbReference>
<accession>A0A2W5FFH1</accession>
<dbReference type="SUPFAM" id="SSF51182">
    <property type="entry name" value="RmlC-like cupins"/>
    <property type="match status" value="1"/>
</dbReference>
<dbReference type="Pfam" id="PF12833">
    <property type="entry name" value="HTH_18"/>
    <property type="match status" value="1"/>
</dbReference>
<evidence type="ECO:0000256" key="3">
    <source>
        <dbReference type="ARBA" id="ARBA00023163"/>
    </source>
</evidence>
<keyword evidence="3" id="KW-0804">Transcription</keyword>
<evidence type="ECO:0000256" key="2">
    <source>
        <dbReference type="ARBA" id="ARBA00023125"/>
    </source>
</evidence>
<dbReference type="EMBL" id="QFOL01000030">
    <property type="protein sequence ID" value="PZP53024.1"/>
    <property type="molecule type" value="Genomic_DNA"/>
</dbReference>
<dbReference type="InterPro" id="IPR020449">
    <property type="entry name" value="Tscrpt_reg_AraC-type_HTH"/>
</dbReference>
<dbReference type="Gene3D" id="2.60.120.10">
    <property type="entry name" value="Jelly Rolls"/>
    <property type="match status" value="1"/>
</dbReference>
<dbReference type="PROSITE" id="PS00041">
    <property type="entry name" value="HTH_ARAC_FAMILY_1"/>
    <property type="match status" value="1"/>
</dbReference>
<dbReference type="SUPFAM" id="SSF46689">
    <property type="entry name" value="Homeodomain-like"/>
    <property type="match status" value="1"/>
</dbReference>
<keyword evidence="1" id="KW-0805">Transcription regulation</keyword>
<evidence type="ECO:0000313" key="6">
    <source>
        <dbReference type="Proteomes" id="UP000249769"/>
    </source>
</evidence>
<feature type="domain" description="HTH araC/xylS-type" evidence="4">
    <location>
        <begin position="180"/>
        <end position="278"/>
    </location>
</feature>
<dbReference type="PRINTS" id="PR00032">
    <property type="entry name" value="HTHARAC"/>
</dbReference>
<evidence type="ECO:0000256" key="1">
    <source>
        <dbReference type="ARBA" id="ARBA00023015"/>
    </source>
</evidence>
<dbReference type="GO" id="GO:0003700">
    <property type="term" value="F:DNA-binding transcription factor activity"/>
    <property type="evidence" value="ECO:0007669"/>
    <property type="project" value="InterPro"/>
</dbReference>
<reference evidence="5 6" key="1">
    <citation type="submission" date="2017-08" db="EMBL/GenBank/DDBJ databases">
        <title>Infants hospitalized years apart are colonized by the same room-sourced microbial strains.</title>
        <authorList>
            <person name="Brooks B."/>
            <person name="Olm M.R."/>
            <person name="Firek B.A."/>
            <person name="Baker R."/>
            <person name="Thomas B.C."/>
            <person name="Morowitz M.J."/>
            <person name="Banfield J.F."/>
        </authorList>
    </citation>
    <scope>NUCLEOTIDE SEQUENCE [LARGE SCALE GENOMIC DNA]</scope>
    <source>
        <strain evidence="5">S2_009_000_R2_73</strain>
    </source>
</reference>
<evidence type="ECO:0000259" key="4">
    <source>
        <dbReference type="PROSITE" id="PS01124"/>
    </source>
</evidence>
<dbReference type="InterPro" id="IPR018062">
    <property type="entry name" value="HTH_AraC-typ_CS"/>
</dbReference>
<dbReference type="InterPro" id="IPR018060">
    <property type="entry name" value="HTH_AraC"/>
</dbReference>
<sequence length="284" mass="31619">MAVPSFFIYGEPDKPLDIGFMHAETIMERRQIHYGHVDAHKHDRMAQITLWTSGHGTYFIEDQQLDFIAPAVSFVPSGVVHGFTVAADTSDALVASVADSALPPISALSTLSFDRPVMVRGHAENPIWQRLHTIMERIHNDYRQGMMNALSALVAVACNDIASLASTSDAPAHGGNDLAQSFRRLVDGHFRENWPVEGYVAALGTTPHLLSKACRQAYGLSVKTFIDERRLLEAKRLLLFTVRSVEDVAYEIGFHDPAYFSRFFRQRTGEPPGEWRGAQTNRPA</sequence>
<evidence type="ECO:0000313" key="5">
    <source>
        <dbReference type="EMBL" id="PZP53024.1"/>
    </source>
</evidence>
<dbReference type="PANTHER" id="PTHR43280">
    <property type="entry name" value="ARAC-FAMILY TRANSCRIPTIONAL REGULATOR"/>
    <property type="match status" value="1"/>
</dbReference>
<proteinExistence type="predicted"/>
<name>A0A2W5FFH1_9HYPH</name>
<organism evidence="5 6">
    <name type="scientific">Agrobacterium fabrum</name>
    <dbReference type="NCBI Taxonomy" id="1176649"/>
    <lineage>
        <taxon>Bacteria</taxon>
        <taxon>Pseudomonadati</taxon>
        <taxon>Pseudomonadota</taxon>
        <taxon>Alphaproteobacteria</taxon>
        <taxon>Hyphomicrobiales</taxon>
        <taxon>Rhizobiaceae</taxon>
        <taxon>Rhizobium/Agrobacterium group</taxon>
        <taxon>Agrobacterium</taxon>
        <taxon>Agrobacterium tumefaciens complex</taxon>
    </lineage>
</organism>
<dbReference type="Proteomes" id="UP000249769">
    <property type="component" value="Unassembled WGS sequence"/>
</dbReference>
<comment type="caution">
    <text evidence="5">The sequence shown here is derived from an EMBL/GenBank/DDBJ whole genome shotgun (WGS) entry which is preliminary data.</text>
</comment>
<keyword evidence="2" id="KW-0238">DNA-binding</keyword>
<dbReference type="AlphaFoldDB" id="A0A2W5FFH1"/>
<dbReference type="GO" id="GO:0043565">
    <property type="term" value="F:sequence-specific DNA binding"/>
    <property type="evidence" value="ECO:0007669"/>
    <property type="project" value="InterPro"/>
</dbReference>
<dbReference type="Gene3D" id="1.10.10.60">
    <property type="entry name" value="Homeodomain-like"/>
    <property type="match status" value="1"/>
</dbReference>
<dbReference type="InterPro" id="IPR011051">
    <property type="entry name" value="RmlC_Cupin_sf"/>
</dbReference>
<dbReference type="PROSITE" id="PS01124">
    <property type="entry name" value="HTH_ARAC_FAMILY_2"/>
    <property type="match status" value="1"/>
</dbReference>
<gene>
    <name evidence="5" type="ORF">DI595_04980</name>
</gene>
<dbReference type="PANTHER" id="PTHR43280:SF32">
    <property type="entry name" value="TRANSCRIPTIONAL REGULATORY PROTEIN"/>
    <property type="match status" value="1"/>
</dbReference>